<evidence type="ECO:0000313" key="2">
    <source>
        <dbReference type="Proteomes" id="UP000494108"/>
    </source>
</evidence>
<dbReference type="Proteomes" id="UP000494108">
    <property type="component" value="Unassembled WGS sequence"/>
</dbReference>
<organism evidence="1 2">
    <name type="scientific">Achromobacter pestifer</name>
    <dbReference type="NCBI Taxonomy" id="1353889"/>
    <lineage>
        <taxon>Bacteria</taxon>
        <taxon>Pseudomonadati</taxon>
        <taxon>Pseudomonadota</taxon>
        <taxon>Betaproteobacteria</taxon>
        <taxon>Burkholderiales</taxon>
        <taxon>Alcaligenaceae</taxon>
        <taxon>Achromobacter</taxon>
    </lineage>
</organism>
<evidence type="ECO:0008006" key="3">
    <source>
        <dbReference type="Google" id="ProtNLM"/>
    </source>
</evidence>
<gene>
    <name evidence="1" type="ORF">LMG3431_00194</name>
</gene>
<reference evidence="1 2" key="1">
    <citation type="submission" date="2020-04" db="EMBL/GenBank/DDBJ databases">
        <authorList>
            <person name="De Canck E."/>
        </authorList>
    </citation>
    <scope>NUCLEOTIDE SEQUENCE [LARGE SCALE GENOMIC DNA]</scope>
    <source>
        <strain evidence="1 2">LMG 3431</strain>
    </source>
</reference>
<protein>
    <recommendedName>
        <fullName evidence="3">DUF4440 domain-containing protein</fullName>
    </recommendedName>
</protein>
<dbReference type="RefSeq" id="WP_246288106.1">
    <property type="nucleotide sequence ID" value="NZ_CADIJX010000001.1"/>
</dbReference>
<name>A0A6S6YPL3_9BURK</name>
<sequence length="141" mass="15374">MALPIANNTAMTDLPSTCLRLTLDAHALIEQWIGQPDAPDTVLAALLSGFAPDFTMITTDGQRLPRNTLPALFGSLRGARPGLKIDIDEMTLHHADSASALLSYRERHAWTHGATQRRATVLFTAAADSPPQWAHLHETWA</sequence>
<dbReference type="AlphaFoldDB" id="A0A6S6YPL3"/>
<dbReference type="Gene3D" id="3.10.450.50">
    <property type="match status" value="1"/>
</dbReference>
<dbReference type="InterPro" id="IPR016918">
    <property type="entry name" value="UCP029394"/>
</dbReference>
<dbReference type="EMBL" id="CADIJX010000001">
    <property type="protein sequence ID" value="CAB3625673.1"/>
    <property type="molecule type" value="Genomic_DNA"/>
</dbReference>
<evidence type="ECO:0000313" key="1">
    <source>
        <dbReference type="EMBL" id="CAB3625673.1"/>
    </source>
</evidence>
<proteinExistence type="predicted"/>
<dbReference type="SUPFAM" id="SSF54427">
    <property type="entry name" value="NTF2-like"/>
    <property type="match status" value="1"/>
</dbReference>
<keyword evidence="2" id="KW-1185">Reference proteome</keyword>
<dbReference type="InterPro" id="IPR032710">
    <property type="entry name" value="NTF2-like_dom_sf"/>
</dbReference>
<accession>A0A6S6YPL3</accession>
<dbReference type="PIRSF" id="PIRSF029394">
    <property type="entry name" value="UCP029394"/>
    <property type="match status" value="1"/>
</dbReference>